<name>A0A423XBN5_9PEZI</name>
<sequence length="226" mass="25814">MYLRSLVEQCQAPIALSYIPSEAAGLGKELMLSPSANSKQDDGVEKIIFEVLAPAFYTRFVFYAHDLEAFFSELRESCTISVSRADLLPKLLFRRPTTALEAGSLVDYLYFEAIRYLRRRPEKFLTPSQQPPKPSTSTMALDIRDFRISPMDAFMLRQDDAKLRKRYRSLVLRLFVAERFAFGSLLLLDVTLIVLQTWLAWSVISAWEGKTRILALAAVVWAYGIE</sequence>
<evidence type="ECO:0000256" key="1">
    <source>
        <dbReference type="SAM" id="Phobius"/>
    </source>
</evidence>
<feature type="transmembrane region" description="Helical" evidence="1">
    <location>
        <begin position="170"/>
        <end position="195"/>
    </location>
</feature>
<evidence type="ECO:0000313" key="2">
    <source>
        <dbReference type="EMBL" id="ROW13384.1"/>
    </source>
</evidence>
<dbReference type="AlphaFoldDB" id="A0A423XBN5"/>
<dbReference type="OrthoDB" id="3340520at2759"/>
<accession>A0A423XBN5</accession>
<evidence type="ECO:0000313" key="3">
    <source>
        <dbReference type="Proteomes" id="UP000285146"/>
    </source>
</evidence>
<keyword evidence="3" id="KW-1185">Reference proteome</keyword>
<gene>
    <name evidence="2" type="ORF">VPNG_05504</name>
</gene>
<protein>
    <submittedName>
        <fullName evidence="2">Uncharacterized protein</fullName>
    </submittedName>
</protein>
<keyword evidence="1" id="KW-0472">Membrane</keyword>
<keyword evidence="1" id="KW-1133">Transmembrane helix</keyword>
<proteinExistence type="predicted"/>
<reference evidence="2 3" key="1">
    <citation type="submission" date="2015-09" db="EMBL/GenBank/DDBJ databases">
        <title>Host preference determinants of Valsa canker pathogens revealed by comparative genomics.</title>
        <authorList>
            <person name="Yin Z."/>
            <person name="Huang L."/>
        </authorList>
    </citation>
    <scope>NUCLEOTIDE SEQUENCE [LARGE SCALE GENOMIC DNA]</scope>
    <source>
        <strain evidence="2 3">SXYLt</strain>
    </source>
</reference>
<dbReference type="InParanoid" id="A0A423XBN5"/>
<keyword evidence="1" id="KW-0812">Transmembrane</keyword>
<comment type="caution">
    <text evidence="2">The sequence shown here is derived from an EMBL/GenBank/DDBJ whole genome shotgun (WGS) entry which is preliminary data.</text>
</comment>
<organism evidence="2 3">
    <name type="scientific">Cytospora leucostoma</name>
    <dbReference type="NCBI Taxonomy" id="1230097"/>
    <lineage>
        <taxon>Eukaryota</taxon>
        <taxon>Fungi</taxon>
        <taxon>Dikarya</taxon>
        <taxon>Ascomycota</taxon>
        <taxon>Pezizomycotina</taxon>
        <taxon>Sordariomycetes</taxon>
        <taxon>Sordariomycetidae</taxon>
        <taxon>Diaporthales</taxon>
        <taxon>Cytosporaceae</taxon>
        <taxon>Cytospora</taxon>
    </lineage>
</organism>
<dbReference type="Proteomes" id="UP000285146">
    <property type="component" value="Unassembled WGS sequence"/>
</dbReference>
<dbReference type="EMBL" id="LKEB01000020">
    <property type="protein sequence ID" value="ROW13384.1"/>
    <property type="molecule type" value="Genomic_DNA"/>
</dbReference>